<dbReference type="Proteomes" id="UP000078397">
    <property type="component" value="Unassembled WGS sequence"/>
</dbReference>
<sequence>MAEALAVLGAAAAAVQFAETSARLLIKTIRLVKDLKEVPLKLAKLLEEVETSTNHVDSLFLSLLQDDSALYTQVKSPAHLNGLVETITALQKATEEMNMFLAPMAEFKEGSISKGRRMARLWKSAVSLTMEKELSEKLERLNRLNNNVVRELSVVSLQVQITTNTLATVNNEISLRGFEELTRQLNALSVDVKNLHSSMTQRQSFDSSTDSEILKQDVSLTICKTTSFSSDASSEISLADSQHTLVSRTERSASAERRKAHLRLHLQQGLASSLQNTPKGRVIDSDLDLVLLTIRTYYTKGNFDPTPAMLQPRFWKDCSNSIYFFKVSDFPKARRLLQRSTAIHSDDIFTQGAATALIEILSTLSPVNTATNPDVRKTLLLYLHSLALKQLPRASPILVVLSRLHEGMGSKDWSLAALECIVAQLCATLPATNELRIHGQKRLIALLRRGKDYDKALDVCNRALDDVRLAAGEGSLQERKLARLQEHIYMDQGDWVSALNVCFDIVEQSVEETFGPNPDPQRHDECAIWTMEDIAKIYENNGNLAMSIAWLKQARISGGMCWGPDVSLEHIHDKLIELLRQCDKDEEAELWSTAFGPCVAE</sequence>
<comment type="caution">
    <text evidence="1">The sequence shown here is derived from an EMBL/GenBank/DDBJ whole genome shotgun (WGS) entry which is preliminary data.</text>
</comment>
<accession>A0A179FKL4</accession>
<proteinExistence type="predicted"/>
<dbReference type="OrthoDB" id="5308957at2759"/>
<gene>
    <name evidence="1" type="ORF">VFPPC_07481</name>
</gene>
<reference evidence="1 2" key="1">
    <citation type="journal article" date="2016" name="PLoS Pathog.">
        <title>Biosynthesis of antibiotic leucinostatins in bio-control fungus Purpureocillium lilacinum and their inhibition on phytophthora revealed by genome mining.</title>
        <authorList>
            <person name="Wang G."/>
            <person name="Liu Z."/>
            <person name="Lin R."/>
            <person name="Li E."/>
            <person name="Mao Z."/>
            <person name="Ling J."/>
            <person name="Yang Y."/>
            <person name="Yin W.B."/>
            <person name="Xie B."/>
        </authorList>
    </citation>
    <scope>NUCLEOTIDE SEQUENCE [LARGE SCALE GENOMIC DNA]</scope>
    <source>
        <strain evidence="1">170</strain>
    </source>
</reference>
<dbReference type="AlphaFoldDB" id="A0A179FKL4"/>
<protein>
    <submittedName>
        <fullName evidence="1">Uncharacterized protein</fullName>
    </submittedName>
</protein>
<dbReference type="Gene3D" id="1.25.40.10">
    <property type="entry name" value="Tetratricopeptide repeat domain"/>
    <property type="match status" value="1"/>
</dbReference>
<dbReference type="KEGG" id="pchm:VFPPC_07481"/>
<organism evidence="1 2">
    <name type="scientific">Pochonia chlamydosporia 170</name>
    <dbReference type="NCBI Taxonomy" id="1380566"/>
    <lineage>
        <taxon>Eukaryota</taxon>
        <taxon>Fungi</taxon>
        <taxon>Dikarya</taxon>
        <taxon>Ascomycota</taxon>
        <taxon>Pezizomycotina</taxon>
        <taxon>Sordariomycetes</taxon>
        <taxon>Hypocreomycetidae</taxon>
        <taxon>Hypocreales</taxon>
        <taxon>Clavicipitaceae</taxon>
        <taxon>Pochonia</taxon>
    </lineage>
</organism>
<dbReference type="STRING" id="1380566.A0A179FKL4"/>
<dbReference type="EMBL" id="LSBJ02000004">
    <property type="protein sequence ID" value="OAQ65837.1"/>
    <property type="molecule type" value="Genomic_DNA"/>
</dbReference>
<dbReference type="InterPro" id="IPR011990">
    <property type="entry name" value="TPR-like_helical_dom_sf"/>
</dbReference>
<dbReference type="GeneID" id="28850324"/>
<name>A0A179FKL4_METCM</name>
<keyword evidence="2" id="KW-1185">Reference proteome</keyword>
<dbReference type="RefSeq" id="XP_018142924.1">
    <property type="nucleotide sequence ID" value="XM_018286330.1"/>
</dbReference>
<evidence type="ECO:0000313" key="2">
    <source>
        <dbReference type="Proteomes" id="UP000078397"/>
    </source>
</evidence>
<evidence type="ECO:0000313" key="1">
    <source>
        <dbReference type="EMBL" id="OAQ65837.1"/>
    </source>
</evidence>